<proteinExistence type="predicted"/>
<dbReference type="Proteomes" id="UP000298416">
    <property type="component" value="Unassembled WGS sequence"/>
</dbReference>
<gene>
    <name evidence="1" type="ORF">SASPL_125543</name>
</gene>
<reference evidence="1" key="1">
    <citation type="submission" date="2018-01" db="EMBL/GenBank/DDBJ databases">
        <authorList>
            <person name="Mao J.F."/>
        </authorList>
    </citation>
    <scope>NUCLEOTIDE SEQUENCE</scope>
    <source>
        <strain evidence="1">Huo1</strain>
        <tissue evidence="1">Leaf</tissue>
    </source>
</reference>
<evidence type="ECO:0000313" key="2">
    <source>
        <dbReference type="Proteomes" id="UP000298416"/>
    </source>
</evidence>
<comment type="caution">
    <text evidence="1">The sequence shown here is derived from an EMBL/GenBank/DDBJ whole genome shotgun (WGS) entry which is preliminary data.</text>
</comment>
<organism evidence="1">
    <name type="scientific">Salvia splendens</name>
    <name type="common">Scarlet sage</name>
    <dbReference type="NCBI Taxonomy" id="180675"/>
    <lineage>
        <taxon>Eukaryota</taxon>
        <taxon>Viridiplantae</taxon>
        <taxon>Streptophyta</taxon>
        <taxon>Embryophyta</taxon>
        <taxon>Tracheophyta</taxon>
        <taxon>Spermatophyta</taxon>
        <taxon>Magnoliopsida</taxon>
        <taxon>eudicotyledons</taxon>
        <taxon>Gunneridae</taxon>
        <taxon>Pentapetalae</taxon>
        <taxon>asterids</taxon>
        <taxon>lamiids</taxon>
        <taxon>Lamiales</taxon>
        <taxon>Lamiaceae</taxon>
        <taxon>Nepetoideae</taxon>
        <taxon>Mentheae</taxon>
        <taxon>Salviinae</taxon>
        <taxon>Salvia</taxon>
        <taxon>Salvia subgen. Calosphace</taxon>
        <taxon>core Calosphace</taxon>
    </lineage>
</organism>
<protein>
    <submittedName>
        <fullName evidence="1">Uncharacterized protein</fullName>
    </submittedName>
</protein>
<evidence type="ECO:0000313" key="1">
    <source>
        <dbReference type="EMBL" id="KAG6412851.1"/>
    </source>
</evidence>
<accession>A0A8X8XFF2</accession>
<sequence>MNYMTSYAATSCTGIRGHLAILISSEDSCLTLSGHLAILVLWEARLITVGSSRDLNQSCFLLGLTKLSLGKALKEQINDLEFEKINRSETMEFEHLGEGNDRIEVNGENKDRDRVDEKVSLVLAEDERCDERKKGYIPRTLYLRQKQRKP</sequence>
<name>A0A8X8XFF2_SALSN</name>
<reference evidence="1" key="2">
    <citation type="submission" date="2020-08" db="EMBL/GenBank/DDBJ databases">
        <title>Plant Genome Project.</title>
        <authorList>
            <person name="Zhang R.-G."/>
        </authorList>
    </citation>
    <scope>NUCLEOTIDE SEQUENCE</scope>
    <source>
        <strain evidence="1">Huo1</strain>
        <tissue evidence="1">Leaf</tissue>
    </source>
</reference>
<keyword evidence="2" id="KW-1185">Reference proteome</keyword>
<dbReference type="AlphaFoldDB" id="A0A8X8XFF2"/>
<dbReference type="EMBL" id="PNBA02000009">
    <property type="protein sequence ID" value="KAG6412851.1"/>
    <property type="molecule type" value="Genomic_DNA"/>
</dbReference>